<dbReference type="RefSeq" id="WP_085795725.1">
    <property type="nucleotide sequence ID" value="NZ_FWFO01000001.1"/>
</dbReference>
<dbReference type="AlphaFoldDB" id="A0A1Y5SKR6"/>
<accession>A0A1Y5SKR6</accession>
<sequence length="586" mass="64671">MRYFRQNLFTLLIGGCFLGGLAIDAAAQEVERFDPVGFEIALGQAETPEVELALVERAIVAVEQEATPDLRLYFDLNARRLELLTQADRVQDAASLAEGMAKFARDNRDIVGRDPVTLYRQAAELYEAAGNTRKAIESYEAEVKLRLDAGQSGDVVAEVYAQLERLATQRGDSAGAEGFYAQRQAMMDPKAAGVRAAGETGFSEVEVFYATDRARSGDSDPNEFYGYGRSDLEYGIVTVSIPSEHVPGAIERPSIWRLEFGANPAKHVMVRKVDPLENDVYFSRMQARVEDSARKEAFVFVHGFNTRFDAAARRAAQLAYDMNYSGVPVLYSWPSAGKTFRYVADTAVVRLSGRRLAVFLEELKERSGAETIHIVAHSMGNRALTDALELLAMKNNAAELDVPPFGQLFFAAPDVDADLFREMLKTIKPMGERMTLYTSEEDWALTASRKLHGNAPRAGQAGDSILSDQRFDTVDMTTLGEDMLAHTYFANDSSALADIVSLIWANPAPERRCGLQEAVPDGAVREVWQYQKGICQDGKMVRLIAHLWNLGPVSNDTIRQVVAEHVSDQEEAELLTASLIRLAGGD</sequence>
<dbReference type="Gene3D" id="3.40.50.1820">
    <property type="entry name" value="alpha/beta hydrolase"/>
    <property type="match status" value="1"/>
</dbReference>
<evidence type="ECO:0000256" key="1">
    <source>
        <dbReference type="SAM" id="SignalP"/>
    </source>
</evidence>
<name>A0A1Y5SKR6_9RHOB</name>
<dbReference type="Proteomes" id="UP000193077">
    <property type="component" value="Unassembled WGS sequence"/>
</dbReference>
<feature type="signal peptide" evidence="1">
    <location>
        <begin position="1"/>
        <end position="27"/>
    </location>
</feature>
<reference evidence="2 3" key="1">
    <citation type="submission" date="2017-03" db="EMBL/GenBank/DDBJ databases">
        <authorList>
            <person name="Afonso C.L."/>
            <person name="Miller P.J."/>
            <person name="Scott M.A."/>
            <person name="Spackman E."/>
            <person name="Goraichik I."/>
            <person name="Dimitrov K.M."/>
            <person name="Suarez D.L."/>
            <person name="Swayne D.E."/>
        </authorList>
    </citation>
    <scope>NUCLEOTIDE SEQUENCE [LARGE SCALE GENOMIC DNA]</scope>
    <source>
        <strain evidence="2 3">CECT 7639</strain>
    </source>
</reference>
<evidence type="ECO:0000313" key="2">
    <source>
        <dbReference type="EMBL" id="SLN42921.1"/>
    </source>
</evidence>
<dbReference type="Pfam" id="PF05990">
    <property type="entry name" value="DUF900"/>
    <property type="match status" value="1"/>
</dbReference>
<organism evidence="2 3">
    <name type="scientific">Falsiruegeria litorea R37</name>
    <dbReference type="NCBI Taxonomy" id="1200284"/>
    <lineage>
        <taxon>Bacteria</taxon>
        <taxon>Pseudomonadati</taxon>
        <taxon>Pseudomonadota</taxon>
        <taxon>Alphaproteobacteria</taxon>
        <taxon>Rhodobacterales</taxon>
        <taxon>Roseobacteraceae</taxon>
        <taxon>Falsiruegeria</taxon>
    </lineage>
</organism>
<gene>
    <name evidence="2" type="ORF">TRL7639_02223</name>
</gene>
<dbReference type="PROSITE" id="PS51257">
    <property type="entry name" value="PROKAR_LIPOPROTEIN"/>
    <property type="match status" value="1"/>
</dbReference>
<feature type="chain" id="PRO_5013142358" description="Alpha/beta hydrolase family protein" evidence="1">
    <location>
        <begin position="28"/>
        <end position="586"/>
    </location>
</feature>
<dbReference type="PANTHER" id="PTHR36513">
    <property type="entry name" value="ABC TRANSMEMBRANE TYPE-1 DOMAIN-CONTAINING PROTEIN"/>
    <property type="match status" value="1"/>
</dbReference>
<dbReference type="EMBL" id="FWFO01000001">
    <property type="protein sequence ID" value="SLN42921.1"/>
    <property type="molecule type" value="Genomic_DNA"/>
</dbReference>
<proteinExistence type="predicted"/>
<protein>
    <recommendedName>
        <fullName evidence="4">Alpha/beta hydrolase family protein</fullName>
    </recommendedName>
</protein>
<dbReference type="OrthoDB" id="9797755at2"/>
<dbReference type="PANTHER" id="PTHR36513:SF1">
    <property type="entry name" value="TRANSMEMBRANE PROTEIN"/>
    <property type="match status" value="1"/>
</dbReference>
<keyword evidence="3" id="KW-1185">Reference proteome</keyword>
<keyword evidence="1" id="KW-0732">Signal</keyword>
<evidence type="ECO:0000313" key="3">
    <source>
        <dbReference type="Proteomes" id="UP000193077"/>
    </source>
</evidence>
<evidence type="ECO:0008006" key="4">
    <source>
        <dbReference type="Google" id="ProtNLM"/>
    </source>
</evidence>
<dbReference type="InterPro" id="IPR010297">
    <property type="entry name" value="DUF900_hydrolase"/>
</dbReference>
<dbReference type="SUPFAM" id="SSF53474">
    <property type="entry name" value="alpha/beta-Hydrolases"/>
    <property type="match status" value="1"/>
</dbReference>
<dbReference type="InterPro" id="IPR029058">
    <property type="entry name" value="AB_hydrolase_fold"/>
</dbReference>